<evidence type="ECO:0000313" key="1">
    <source>
        <dbReference type="EMBL" id="CAI9121396.1"/>
    </source>
</evidence>
<organism evidence="1 2">
    <name type="scientific">Brytella acorum</name>
    <dbReference type="NCBI Taxonomy" id="2959299"/>
    <lineage>
        <taxon>Bacteria</taxon>
        <taxon>Pseudomonadati</taxon>
        <taxon>Pseudomonadota</taxon>
        <taxon>Alphaproteobacteria</taxon>
        <taxon>Acetobacterales</taxon>
        <taxon>Acetobacteraceae</taxon>
        <taxon>Brytella</taxon>
    </lineage>
</organism>
<dbReference type="Pfam" id="PF03567">
    <property type="entry name" value="Sulfotransfer_2"/>
    <property type="match status" value="1"/>
</dbReference>
<gene>
    <name evidence="1" type="ORF">LMG32879_002243</name>
</gene>
<dbReference type="Gene3D" id="3.40.50.300">
    <property type="entry name" value="P-loop containing nucleotide triphosphate hydrolases"/>
    <property type="match status" value="1"/>
</dbReference>
<dbReference type="Proteomes" id="UP001176960">
    <property type="component" value="Unassembled WGS sequence"/>
</dbReference>
<dbReference type="GO" id="GO:0008146">
    <property type="term" value="F:sulfotransferase activity"/>
    <property type="evidence" value="ECO:0007669"/>
    <property type="project" value="InterPro"/>
</dbReference>
<name>A0AA35UPR2_9PROT</name>
<protein>
    <submittedName>
        <fullName evidence="1">Sulfotransferase family 2 domain-containing protein</fullName>
    </submittedName>
</protein>
<dbReference type="EMBL" id="CATKSH010000014">
    <property type="protein sequence ID" value="CAI9121396.1"/>
    <property type="molecule type" value="Genomic_DNA"/>
</dbReference>
<keyword evidence="2" id="KW-1185">Reference proteome</keyword>
<reference evidence="1" key="1">
    <citation type="submission" date="2023-03" db="EMBL/GenBank/DDBJ databases">
        <authorList>
            <person name="Cleenwerck I."/>
        </authorList>
    </citation>
    <scope>NUCLEOTIDE SEQUENCE</scope>
    <source>
        <strain evidence="1">LMG 32879</strain>
    </source>
</reference>
<accession>A0AA35UPR2</accession>
<dbReference type="GO" id="GO:0016020">
    <property type="term" value="C:membrane"/>
    <property type="evidence" value="ECO:0007669"/>
    <property type="project" value="InterPro"/>
</dbReference>
<dbReference type="InterPro" id="IPR027417">
    <property type="entry name" value="P-loop_NTPase"/>
</dbReference>
<proteinExistence type="predicted"/>
<dbReference type="AlphaFoldDB" id="A0AA35UPR2"/>
<dbReference type="RefSeq" id="WP_289840669.1">
    <property type="nucleotide sequence ID" value="NZ_CATKSH010000014.1"/>
</dbReference>
<sequence>MGYTFENSVSSCIQPRVAPSRKQGLRHRVMALTLGSPHVGDLHDRAARLGLPLPAGSNRRERIHRIRELKTLFIHVPKNAGTSIATLLYGRSECHNSIRYYERAAPDLFTDGITRFAIWRDPVERFLSAYDFARHGGGRNVALHAHFQKIYSQFRSVSDAIDHLASVSDPYRLDHVFRPQSWYLLDKSGKCGVDYLFPLRSVGRVPDLIPALKNRSVPRLNVSNRETHTLSPTEATRIRTFYKDDEALRRYLLPI</sequence>
<evidence type="ECO:0000313" key="2">
    <source>
        <dbReference type="Proteomes" id="UP001176960"/>
    </source>
</evidence>
<dbReference type="InterPro" id="IPR005331">
    <property type="entry name" value="Sulfotransferase"/>
</dbReference>
<comment type="caution">
    <text evidence="1">The sequence shown here is derived from an EMBL/GenBank/DDBJ whole genome shotgun (WGS) entry which is preliminary data.</text>
</comment>